<feature type="compositionally biased region" description="Basic and acidic residues" evidence="1">
    <location>
        <begin position="139"/>
        <end position="155"/>
    </location>
</feature>
<feature type="compositionally biased region" description="Low complexity" evidence="1">
    <location>
        <begin position="659"/>
        <end position="682"/>
    </location>
</feature>
<protein>
    <submittedName>
        <fullName evidence="2">Uncharacterized protein</fullName>
    </submittedName>
</protein>
<feature type="region of interest" description="Disordered" evidence="1">
    <location>
        <begin position="335"/>
        <end position="498"/>
    </location>
</feature>
<reference evidence="2 3" key="1">
    <citation type="journal article" date="2010" name="ChemBioChem">
        <title>Cloning and characterization of the biosynthetic gene cluster of 16-membered macrolide antibiotic FD-891: involvement of a dual functional cytochrome P450 monooxygenase catalyzing epoxidation and hydroxylation.</title>
        <authorList>
            <person name="Kudo F."/>
            <person name="Motegi A."/>
            <person name="Mizoue K."/>
            <person name="Eguchi T."/>
        </authorList>
    </citation>
    <scope>NUCLEOTIDE SEQUENCE [LARGE SCALE GENOMIC DNA]</scope>
    <source>
        <strain evidence="2 3">A-8890</strain>
    </source>
</reference>
<feature type="region of interest" description="Disordered" evidence="1">
    <location>
        <begin position="133"/>
        <end position="178"/>
    </location>
</feature>
<reference evidence="2 3" key="2">
    <citation type="journal article" date="2023" name="ChemBioChem">
        <title>Acyltransferase Domain Exchange between Two Independent Type I Polyketide Synthases in the Same Producer Strain of Macrolide Antibiotics.</title>
        <authorList>
            <person name="Kudo F."/>
            <person name="Kishikawa K."/>
            <person name="Tsuboi K."/>
            <person name="Kido T."/>
            <person name="Usui T."/>
            <person name="Hashimoto J."/>
            <person name="Shin-Ya K."/>
            <person name="Miyanaga A."/>
            <person name="Eguchi T."/>
        </authorList>
    </citation>
    <scope>NUCLEOTIDE SEQUENCE [LARGE SCALE GENOMIC DNA]</scope>
    <source>
        <strain evidence="2 3">A-8890</strain>
    </source>
</reference>
<accession>A0ABM7F9K7</accession>
<feature type="region of interest" description="Disordered" evidence="1">
    <location>
        <begin position="654"/>
        <end position="684"/>
    </location>
</feature>
<evidence type="ECO:0000313" key="2">
    <source>
        <dbReference type="EMBL" id="BBC32465.1"/>
    </source>
</evidence>
<sequence length="751" mass="86787">MVRVSYDYDLMTVLARHLWHLRDELDVTSQSDKTFAAGDIGPRRETAEALEDFYGAWKKSFREGWQVMTDLGNLLDRAGKAFYDQDASQAAGVAQQVTAQVRDEATRQNEMRKQKLVDLRRADMASRLEARYKTQQARLKKEQDALAEKRRKIDEQSAAQQKRQEELNKEQEELAKKREPLVKQQDELQAEQQRLWQEEKDLLKQREEKLQVKRDELQKEYEALRKEQEPLLKQQEELQRRQQQLWEDEKALRAQQDAAMEKKVTALDQEQKAYDGKQDALQERQEALWRERETLLSKGHATQADLDAWQRKQDALAKERDDLWEKEGKGLAERWDALEAEQRDQEKAFDPLNERQRQIDDEREALSRDQQPFSERQDELQQKQKDLWALERSTQKEVEDAVSEKQDDLDAERADLQRRMDPLDRESEDLTARQKKLWDDQADTEAAQTALTEEEKPVQQRQQDLQDSFGEERDKLRDWNPAPDEDVGQLRGMRGQLDDLPAETFVPKGFTIDDANNTTTVSYQLDQNGEIKLDKNGDPVETTTTVTNKNTGLSYSETYHPLSRDGDSVTTIRSSDGAVTKVYMDSDPEGSPDGWMKRYVTDETGRDTLQIWTKRPDGDWELTLDKETYLNSEAGKQDVQQRLDRPPAYLTVENPLVDAGGRPSGSTAPGTTTTVQEGVTRTDYTGADGSVTKVVTNENTGTRFVADGSNNEIQEIWQRAEDGSWYLRESITQHERISAEPPLGTLGENWR</sequence>
<gene>
    <name evidence="2" type="ORF">SGFS_037590</name>
</gene>
<evidence type="ECO:0000313" key="3">
    <source>
        <dbReference type="Proteomes" id="UP001321542"/>
    </source>
</evidence>
<feature type="compositionally biased region" description="Basic and acidic residues" evidence="1">
    <location>
        <begin position="335"/>
        <end position="367"/>
    </location>
</feature>
<dbReference type="EMBL" id="AP018448">
    <property type="protein sequence ID" value="BBC32465.1"/>
    <property type="molecule type" value="Genomic_DNA"/>
</dbReference>
<keyword evidence="3" id="KW-1185">Reference proteome</keyword>
<organism evidence="2 3">
    <name type="scientific">Streptomyces graminofaciens</name>
    <dbReference type="NCBI Taxonomy" id="68212"/>
    <lineage>
        <taxon>Bacteria</taxon>
        <taxon>Bacillati</taxon>
        <taxon>Actinomycetota</taxon>
        <taxon>Actinomycetes</taxon>
        <taxon>Kitasatosporales</taxon>
        <taxon>Streptomycetaceae</taxon>
        <taxon>Streptomyces</taxon>
    </lineage>
</organism>
<dbReference type="Proteomes" id="UP001321542">
    <property type="component" value="Chromosome"/>
</dbReference>
<proteinExistence type="predicted"/>
<feature type="compositionally biased region" description="Basic and acidic residues" evidence="1">
    <location>
        <begin position="375"/>
        <end position="439"/>
    </location>
</feature>
<evidence type="ECO:0000256" key="1">
    <source>
        <dbReference type="SAM" id="MobiDB-lite"/>
    </source>
</evidence>
<dbReference type="RefSeq" id="WP_286251605.1">
    <property type="nucleotide sequence ID" value="NZ_AP018448.1"/>
</dbReference>
<feature type="compositionally biased region" description="Basic and acidic residues" evidence="1">
    <location>
        <begin position="162"/>
        <end position="178"/>
    </location>
</feature>
<name>A0ABM7F9K7_9ACTN</name>